<feature type="domain" description="TPM" evidence="1">
    <location>
        <begin position="7"/>
        <end position="101"/>
    </location>
</feature>
<dbReference type="InterPro" id="IPR007621">
    <property type="entry name" value="TPM_dom"/>
</dbReference>
<accession>A0A6J6LSK7</accession>
<dbReference type="Pfam" id="PF04536">
    <property type="entry name" value="TPM_phosphatase"/>
    <property type="match status" value="1"/>
</dbReference>
<proteinExistence type="predicted"/>
<sequence>MPKWWLEQKAEVAHAIHEAEATSGHQIVVHVGNLGRHPEKRADQLAVKWSGASLVFCVDPRHRHFEIRWAESLQLDGQLATQVVTEPLRAQDLASAITALAALLPVQQEGAELPDIVNDDE</sequence>
<reference evidence="2" key="1">
    <citation type="submission" date="2020-05" db="EMBL/GenBank/DDBJ databases">
        <authorList>
            <person name="Chiriac C."/>
            <person name="Salcher M."/>
            <person name="Ghai R."/>
            <person name="Kavagutti S V."/>
        </authorList>
    </citation>
    <scope>NUCLEOTIDE SEQUENCE</scope>
</reference>
<gene>
    <name evidence="2" type="ORF">UFOPK2169_01646</name>
</gene>
<dbReference type="EMBL" id="CAEZWE010000097">
    <property type="protein sequence ID" value="CAB4664776.1"/>
    <property type="molecule type" value="Genomic_DNA"/>
</dbReference>
<organism evidence="2">
    <name type="scientific">freshwater metagenome</name>
    <dbReference type="NCBI Taxonomy" id="449393"/>
    <lineage>
        <taxon>unclassified sequences</taxon>
        <taxon>metagenomes</taxon>
        <taxon>ecological metagenomes</taxon>
    </lineage>
</organism>
<dbReference type="AlphaFoldDB" id="A0A6J6LSK7"/>
<evidence type="ECO:0000313" key="2">
    <source>
        <dbReference type="EMBL" id="CAB4664776.1"/>
    </source>
</evidence>
<name>A0A6J6LSK7_9ZZZZ</name>
<evidence type="ECO:0000259" key="1">
    <source>
        <dbReference type="Pfam" id="PF04536"/>
    </source>
</evidence>
<protein>
    <submittedName>
        <fullName evidence="2">Unannotated protein</fullName>
    </submittedName>
</protein>